<dbReference type="InterPro" id="IPR050606">
    <property type="entry name" value="Calponin-like"/>
</dbReference>
<dbReference type="EMBL" id="ODYU01000894">
    <property type="protein sequence ID" value="SOQ36341.1"/>
    <property type="molecule type" value="Genomic_DNA"/>
</dbReference>
<dbReference type="PANTHER" id="PTHR47385:SF13">
    <property type="entry name" value="CALPONIN"/>
    <property type="match status" value="1"/>
</dbReference>
<dbReference type="PRINTS" id="PR00889">
    <property type="entry name" value="CALPONIN"/>
</dbReference>
<dbReference type="InterPro" id="IPR003096">
    <property type="entry name" value="SM22_calponin"/>
</dbReference>
<gene>
    <name evidence="2" type="ORF">SFRICE_038548</name>
</gene>
<dbReference type="PANTHER" id="PTHR47385">
    <property type="entry name" value="CALPONIN"/>
    <property type="match status" value="1"/>
</dbReference>
<dbReference type="GO" id="GO:0051015">
    <property type="term" value="F:actin filament binding"/>
    <property type="evidence" value="ECO:0007669"/>
    <property type="project" value="TreeGrafter"/>
</dbReference>
<dbReference type="InterPro" id="IPR036872">
    <property type="entry name" value="CH_dom_sf"/>
</dbReference>
<evidence type="ECO:0000259" key="1">
    <source>
        <dbReference type="PROSITE" id="PS50021"/>
    </source>
</evidence>
<protein>
    <submittedName>
        <fullName evidence="2">SFRICE_038548</fullName>
    </submittedName>
</protein>
<dbReference type="Pfam" id="PF00307">
    <property type="entry name" value="CH"/>
    <property type="match status" value="1"/>
</dbReference>
<dbReference type="CDD" id="cd21207">
    <property type="entry name" value="CH_dMP20-like"/>
    <property type="match status" value="1"/>
</dbReference>
<dbReference type="GO" id="GO:0031032">
    <property type="term" value="P:actomyosin structure organization"/>
    <property type="evidence" value="ECO:0007669"/>
    <property type="project" value="InterPro"/>
</dbReference>
<dbReference type="AlphaFoldDB" id="A0A2H1V684"/>
<feature type="domain" description="Calponin-homology (CH)" evidence="1">
    <location>
        <begin position="11"/>
        <end position="115"/>
    </location>
</feature>
<dbReference type="GO" id="GO:0007015">
    <property type="term" value="P:actin filament organization"/>
    <property type="evidence" value="ECO:0007669"/>
    <property type="project" value="TreeGrafter"/>
</dbReference>
<dbReference type="InterPro" id="IPR001715">
    <property type="entry name" value="CH_dom"/>
</dbReference>
<organism evidence="2">
    <name type="scientific">Spodoptera frugiperda</name>
    <name type="common">Fall armyworm</name>
    <dbReference type="NCBI Taxonomy" id="7108"/>
    <lineage>
        <taxon>Eukaryota</taxon>
        <taxon>Metazoa</taxon>
        <taxon>Ecdysozoa</taxon>
        <taxon>Arthropoda</taxon>
        <taxon>Hexapoda</taxon>
        <taxon>Insecta</taxon>
        <taxon>Pterygota</taxon>
        <taxon>Neoptera</taxon>
        <taxon>Endopterygota</taxon>
        <taxon>Lepidoptera</taxon>
        <taxon>Glossata</taxon>
        <taxon>Ditrysia</taxon>
        <taxon>Noctuoidea</taxon>
        <taxon>Noctuidae</taxon>
        <taxon>Amphipyrinae</taxon>
        <taxon>Spodoptera</taxon>
    </lineage>
</organism>
<evidence type="ECO:0000313" key="2">
    <source>
        <dbReference type="EMBL" id="SOQ36341.1"/>
    </source>
</evidence>
<dbReference type="SUPFAM" id="SSF47576">
    <property type="entry name" value="Calponin-homology domain, CH-domain"/>
    <property type="match status" value="1"/>
</dbReference>
<proteinExistence type="predicted"/>
<dbReference type="PRINTS" id="PR00888">
    <property type="entry name" value="SM22CALPONIN"/>
</dbReference>
<accession>A0A2H1V684</accession>
<sequence length="119" mass="13457">MSIECAGKREPEKEQEAQAWIEAVIGEKFPSIPYELALRDGIILCKLMNRLQPGIITKVNVSGGDYKYMDNISQFQKACIKYGVPDVDLFQTTDLWDQKNIALVTTTIFALGRTVRTEQ</sequence>
<dbReference type="InterPro" id="IPR001997">
    <property type="entry name" value="Calponin/LIMCH1"/>
</dbReference>
<reference evidence="2" key="1">
    <citation type="submission" date="2016-07" db="EMBL/GenBank/DDBJ databases">
        <authorList>
            <person name="Bretaudeau A."/>
        </authorList>
    </citation>
    <scope>NUCLEOTIDE SEQUENCE</scope>
    <source>
        <strain evidence="2">Rice</strain>
        <tissue evidence="2">Whole body</tissue>
    </source>
</reference>
<dbReference type="Gene3D" id="1.10.418.10">
    <property type="entry name" value="Calponin-like domain"/>
    <property type="match status" value="1"/>
</dbReference>
<dbReference type="OrthoDB" id="21595at2759"/>
<dbReference type="SMART" id="SM00033">
    <property type="entry name" value="CH"/>
    <property type="match status" value="1"/>
</dbReference>
<dbReference type="GO" id="GO:0015629">
    <property type="term" value="C:actin cytoskeleton"/>
    <property type="evidence" value="ECO:0007669"/>
    <property type="project" value="TreeGrafter"/>
</dbReference>
<name>A0A2H1V684_SPOFR</name>
<dbReference type="PROSITE" id="PS50021">
    <property type="entry name" value="CH"/>
    <property type="match status" value="1"/>
</dbReference>